<reference evidence="7 8" key="1">
    <citation type="submission" date="2018-02" db="EMBL/GenBank/DDBJ databases">
        <title>Draft genome sequence of bacterial isolates from marine environment.</title>
        <authorList>
            <person name="Singh S.K."/>
            <person name="Hill R."/>
            <person name="Major S."/>
            <person name="Cai H."/>
            <person name="Li Y."/>
        </authorList>
    </citation>
    <scope>NUCLEOTIDE SEQUENCE [LARGE SCALE GENOMIC DNA]</scope>
    <source>
        <strain evidence="7 8">IMET F</strain>
    </source>
</reference>
<dbReference type="PANTHER" id="PTHR43630">
    <property type="entry name" value="POLY-BETA-1,6-N-ACETYL-D-GLUCOSAMINE SYNTHASE"/>
    <property type="match status" value="1"/>
</dbReference>
<dbReference type="CDD" id="cd06423">
    <property type="entry name" value="CESA_like"/>
    <property type="match status" value="1"/>
</dbReference>
<dbReference type="AlphaFoldDB" id="A0A2S7I577"/>
<keyword evidence="2" id="KW-0328">Glycosyltransferase</keyword>
<dbReference type="EMBL" id="PTPZ01000003">
    <property type="protein sequence ID" value="PPZ91675.1"/>
    <property type="molecule type" value="Genomic_DNA"/>
</dbReference>
<evidence type="ECO:0000313" key="8">
    <source>
        <dbReference type="Proteomes" id="UP000238565"/>
    </source>
</evidence>
<keyword evidence="4" id="KW-0812">Transmembrane</keyword>
<sequence length="484" mass="55562">MEDILHTALDYYKEIEFSNFYNSSMRAVAIGMFMSLLLTNLLSFLAIKKYLFKRKFSQSKKLALMNHAPGISIITGAYNESVTIIDNVHSLLSLNYHKFELVVVNDGSSDDTLDKLIKEFKLEETKYIFETVVPSAPIRGIYRSTDMAYKNLVVIDKFNGGGKADALNAGLNIAKYDYFLNIDVDCVLDFDTLLIMMDVVLNEKKRCIGVGATLRMSNSSFVNRGTMENVGVPKKLLVRFQELEYIRSFVLGKMAWSYLNAVPNISGGLGLFDKEIVLKIGGYDKNSLGEDMDLVFRMVGYMQETNQPYCVRSVPRTLCWTEGPETLKILVRQRIRWSRGLFQILKKNKKVFLNPKYGRMGFIIFPYNLFFEFLSPFVEFIGIFVLIYSYFYDPIAFMNILYLIIAVISFYIGLSFSAVFLDRKVFNYYKNGFVTLGISAMALLEPFIYHPIIVYCSLKGYYDELTGKKKKWGVMTRKGFNKTN</sequence>
<evidence type="ECO:0000256" key="2">
    <source>
        <dbReference type="ARBA" id="ARBA00022676"/>
    </source>
</evidence>
<evidence type="ECO:0000256" key="3">
    <source>
        <dbReference type="ARBA" id="ARBA00022679"/>
    </source>
</evidence>
<evidence type="ECO:0000259" key="6">
    <source>
        <dbReference type="Pfam" id="PF13632"/>
    </source>
</evidence>
<gene>
    <name evidence="7" type="ORF">C3729_06300</name>
</gene>
<keyword evidence="4" id="KW-1133">Transmembrane helix</keyword>
<name>A0A2S7I577_9FLAO</name>
<dbReference type="PANTHER" id="PTHR43630:SF1">
    <property type="entry name" value="POLY-BETA-1,6-N-ACETYL-D-GLUCOSAMINE SYNTHASE"/>
    <property type="match status" value="1"/>
</dbReference>
<dbReference type="Pfam" id="PF13632">
    <property type="entry name" value="Glyco_trans_2_3"/>
    <property type="match status" value="1"/>
</dbReference>
<evidence type="ECO:0000256" key="4">
    <source>
        <dbReference type="SAM" id="Phobius"/>
    </source>
</evidence>
<organism evidence="7 8">
    <name type="scientific">Cloacibacterium normanense</name>
    <dbReference type="NCBI Taxonomy" id="237258"/>
    <lineage>
        <taxon>Bacteria</taxon>
        <taxon>Pseudomonadati</taxon>
        <taxon>Bacteroidota</taxon>
        <taxon>Flavobacteriia</taxon>
        <taxon>Flavobacteriales</taxon>
        <taxon>Weeksellaceae</taxon>
    </lineage>
</organism>
<protein>
    <submittedName>
        <fullName evidence="7">Glycosyl transferase family 2</fullName>
    </submittedName>
</protein>
<comment type="caution">
    <text evidence="7">The sequence shown here is derived from an EMBL/GenBank/DDBJ whole genome shotgun (WGS) entry which is preliminary data.</text>
</comment>
<keyword evidence="3 7" id="KW-0808">Transferase</keyword>
<evidence type="ECO:0000259" key="5">
    <source>
        <dbReference type="Pfam" id="PF00535"/>
    </source>
</evidence>
<comment type="similarity">
    <text evidence="1">Belongs to the glycosyltransferase 2 family.</text>
</comment>
<feature type="transmembrane region" description="Helical" evidence="4">
    <location>
        <begin position="369"/>
        <end position="391"/>
    </location>
</feature>
<dbReference type="Proteomes" id="UP000238565">
    <property type="component" value="Unassembled WGS sequence"/>
</dbReference>
<feature type="transmembrane region" description="Helical" evidence="4">
    <location>
        <begin position="27"/>
        <end position="47"/>
    </location>
</feature>
<dbReference type="SUPFAM" id="SSF53448">
    <property type="entry name" value="Nucleotide-diphospho-sugar transferases"/>
    <property type="match status" value="1"/>
</dbReference>
<keyword evidence="4" id="KW-0472">Membrane</keyword>
<dbReference type="GO" id="GO:0016757">
    <property type="term" value="F:glycosyltransferase activity"/>
    <property type="evidence" value="ECO:0007669"/>
    <property type="project" value="UniProtKB-KW"/>
</dbReference>
<accession>A0A2S7I577</accession>
<feature type="transmembrane region" description="Helical" evidence="4">
    <location>
        <begin position="397"/>
        <end position="421"/>
    </location>
</feature>
<dbReference type="InterPro" id="IPR029044">
    <property type="entry name" value="Nucleotide-diphossugar_trans"/>
</dbReference>
<dbReference type="Pfam" id="PF00535">
    <property type="entry name" value="Glycos_transf_2"/>
    <property type="match status" value="2"/>
</dbReference>
<feature type="domain" description="Glycosyltransferase 2-like" evidence="5">
    <location>
        <begin position="149"/>
        <end position="227"/>
    </location>
</feature>
<dbReference type="InterPro" id="IPR001173">
    <property type="entry name" value="Glyco_trans_2-like"/>
</dbReference>
<proteinExistence type="inferred from homology"/>
<evidence type="ECO:0000313" key="7">
    <source>
        <dbReference type="EMBL" id="PPZ91675.1"/>
    </source>
</evidence>
<feature type="domain" description="Glycosyltransferase 2-like" evidence="6">
    <location>
        <begin position="264"/>
        <end position="407"/>
    </location>
</feature>
<evidence type="ECO:0000256" key="1">
    <source>
        <dbReference type="ARBA" id="ARBA00006739"/>
    </source>
</evidence>
<feature type="transmembrane region" description="Helical" evidence="4">
    <location>
        <begin position="433"/>
        <end position="453"/>
    </location>
</feature>
<dbReference type="Gene3D" id="3.90.550.10">
    <property type="entry name" value="Spore Coat Polysaccharide Biosynthesis Protein SpsA, Chain A"/>
    <property type="match status" value="1"/>
</dbReference>
<feature type="domain" description="Glycosyltransferase 2-like" evidence="5">
    <location>
        <begin position="72"/>
        <end position="118"/>
    </location>
</feature>